<dbReference type="GO" id="GO:0016491">
    <property type="term" value="F:oxidoreductase activity"/>
    <property type="evidence" value="ECO:0007669"/>
    <property type="project" value="UniProtKB-KW"/>
</dbReference>
<dbReference type="PRINTS" id="PR00080">
    <property type="entry name" value="SDRFAMILY"/>
</dbReference>
<dbReference type="InterPro" id="IPR036291">
    <property type="entry name" value="NAD(P)-bd_dom_sf"/>
</dbReference>
<gene>
    <name evidence="4" type="ORF">MMAD_02360</name>
</gene>
<sequence>MPGITEKDSRRWLVTGGSSGLGRHVVEHVLARGDSVTATVRRADALDDLAREHGARLSVEVLDLTRPDDVDDVVGRVVAAGPVDVVVNNAGFAVVGALEEMSADQIRAQLDVMLAAPLAITRAVLPSMRAQGGGRIIQISSMGGQVAIPTHSIYHAAKWGLEGFSESLHREVSGFDVHVTLVELGGTRTGFRGALEFATELDAYRDGPVGEVKRRLRAARDDDMTGDPAKIAAAIYDTTRRPDPPLRLVLGADSYDAVHDALSERLAALRAQRTSARSVAFDD</sequence>
<dbReference type="Gene3D" id="3.40.50.720">
    <property type="entry name" value="NAD(P)-binding Rossmann-like Domain"/>
    <property type="match status" value="1"/>
</dbReference>
<dbReference type="Proteomes" id="UP000466517">
    <property type="component" value="Chromosome"/>
</dbReference>
<evidence type="ECO:0000256" key="2">
    <source>
        <dbReference type="ARBA" id="ARBA00023002"/>
    </source>
</evidence>
<dbReference type="InterPro" id="IPR051911">
    <property type="entry name" value="SDR_oxidoreductase"/>
</dbReference>
<organism evidence="4 5">
    <name type="scientific">Mycolicibacterium madagascariense</name>
    <dbReference type="NCBI Taxonomy" id="212765"/>
    <lineage>
        <taxon>Bacteria</taxon>
        <taxon>Bacillati</taxon>
        <taxon>Actinomycetota</taxon>
        <taxon>Actinomycetes</taxon>
        <taxon>Mycobacteriales</taxon>
        <taxon>Mycobacteriaceae</taxon>
        <taxon>Mycolicibacterium</taxon>
    </lineage>
</organism>
<dbReference type="EMBL" id="AP022610">
    <property type="protein sequence ID" value="BBZ25941.1"/>
    <property type="molecule type" value="Genomic_DNA"/>
</dbReference>
<dbReference type="Pfam" id="PF00106">
    <property type="entry name" value="adh_short"/>
    <property type="match status" value="1"/>
</dbReference>
<dbReference type="AlphaFoldDB" id="A0A7I7XBE6"/>
<dbReference type="PANTHER" id="PTHR43976:SF16">
    <property type="entry name" value="SHORT-CHAIN DEHYDROGENASE_REDUCTASE FAMILY PROTEIN"/>
    <property type="match status" value="1"/>
</dbReference>
<dbReference type="RefSeq" id="WP_163731321.1">
    <property type="nucleotide sequence ID" value="NZ_AP022610.1"/>
</dbReference>
<proteinExistence type="inferred from homology"/>
<dbReference type="SUPFAM" id="SSF51735">
    <property type="entry name" value="NAD(P)-binding Rossmann-fold domains"/>
    <property type="match status" value="1"/>
</dbReference>
<evidence type="ECO:0000256" key="3">
    <source>
        <dbReference type="RuleBase" id="RU000363"/>
    </source>
</evidence>
<comment type="similarity">
    <text evidence="1 3">Belongs to the short-chain dehydrogenases/reductases (SDR) family.</text>
</comment>
<dbReference type="InterPro" id="IPR002347">
    <property type="entry name" value="SDR_fam"/>
</dbReference>
<name>A0A7I7XBE6_9MYCO</name>
<dbReference type="PANTHER" id="PTHR43976">
    <property type="entry name" value="SHORT CHAIN DEHYDROGENASE"/>
    <property type="match status" value="1"/>
</dbReference>
<evidence type="ECO:0000313" key="5">
    <source>
        <dbReference type="Proteomes" id="UP000466517"/>
    </source>
</evidence>
<protein>
    <submittedName>
        <fullName evidence="4">Short-chain dehydrogenase/reductase</fullName>
    </submittedName>
</protein>
<reference evidence="4 5" key="1">
    <citation type="journal article" date="2019" name="Emerg. Microbes Infect.">
        <title>Comprehensive subspecies identification of 175 nontuberculous mycobacteria species based on 7547 genomic profiles.</title>
        <authorList>
            <person name="Matsumoto Y."/>
            <person name="Kinjo T."/>
            <person name="Motooka D."/>
            <person name="Nabeya D."/>
            <person name="Jung N."/>
            <person name="Uechi K."/>
            <person name="Horii T."/>
            <person name="Iida T."/>
            <person name="Fujita J."/>
            <person name="Nakamura S."/>
        </authorList>
    </citation>
    <scope>NUCLEOTIDE SEQUENCE [LARGE SCALE GENOMIC DNA]</scope>
    <source>
        <strain evidence="4 5">JCM 13574</strain>
    </source>
</reference>
<accession>A0A7I7XBE6</accession>
<keyword evidence="2" id="KW-0560">Oxidoreductase</keyword>
<evidence type="ECO:0000313" key="4">
    <source>
        <dbReference type="EMBL" id="BBZ25941.1"/>
    </source>
</evidence>
<dbReference type="PRINTS" id="PR00081">
    <property type="entry name" value="GDHRDH"/>
</dbReference>
<dbReference type="KEGG" id="mmag:MMAD_02360"/>
<keyword evidence="5" id="KW-1185">Reference proteome</keyword>
<evidence type="ECO:0000256" key="1">
    <source>
        <dbReference type="ARBA" id="ARBA00006484"/>
    </source>
</evidence>
<dbReference type="NCBIfam" id="NF005065">
    <property type="entry name" value="PRK06482.1"/>
    <property type="match status" value="1"/>
</dbReference>